<keyword evidence="2" id="KW-0732">Signal</keyword>
<dbReference type="AlphaFoldDB" id="A0A345D035"/>
<feature type="signal peptide" evidence="2">
    <location>
        <begin position="1"/>
        <end position="21"/>
    </location>
</feature>
<protein>
    <submittedName>
        <fullName evidence="3">Type-F conjugative transfer system pilin assembly protein TraF</fullName>
    </submittedName>
</protein>
<dbReference type="Pfam" id="PF13728">
    <property type="entry name" value="TraF"/>
    <property type="match status" value="1"/>
</dbReference>
<accession>A0A345D035</accession>
<reference evidence="3 4" key="1">
    <citation type="submission" date="2016-01" db="EMBL/GenBank/DDBJ databases">
        <authorList>
            <person name="Oliw E.H."/>
        </authorList>
    </citation>
    <scope>NUCLEOTIDE SEQUENCE [LARGE SCALE GENOMIC DNA]</scope>
    <source>
        <strain evidence="3 4">MDcuke</strain>
        <plasmid evidence="3 4">unnamed2</plasmid>
    </source>
</reference>
<keyword evidence="3" id="KW-0614">Plasmid</keyword>
<proteinExistence type="predicted"/>
<dbReference type="Proteomes" id="UP000264980">
    <property type="component" value="Plasmid unnamed2"/>
</dbReference>
<feature type="region of interest" description="Disordered" evidence="1">
    <location>
        <begin position="42"/>
        <end position="65"/>
    </location>
</feature>
<feature type="chain" id="PRO_5016930230" evidence="2">
    <location>
        <begin position="22"/>
        <end position="261"/>
    </location>
</feature>
<dbReference type="InterPro" id="IPR039555">
    <property type="entry name" value="TraF/TrbB"/>
</dbReference>
<sequence>MRKACYLMLAAAGFIGGHAQASDTRLGGFPDSEAQGWIWYNEPVTPDEDEPPSAPRPSAVSPENATELKEKLQAATKAALDKAIMFPSAENFRRYKLLQDFWAEKSSQFAQSSKEALLKFPELDYNLRYSHYNGTASTRQAIQRQREKDAIKKLSADNGLFYFYRGKEPVDVLMGVVVRSFVREYGINLIYVSVDGKIAPELPGSRPDNGQTEAMHITHYPALFLVNPRTEAYQPLAYGFHSQEDLASQFLLVATDFAPGF</sequence>
<dbReference type="EMBL" id="CP013972">
    <property type="protein sequence ID" value="AXF79052.1"/>
    <property type="molecule type" value="Genomic_DNA"/>
</dbReference>
<evidence type="ECO:0000256" key="1">
    <source>
        <dbReference type="SAM" id="MobiDB-lite"/>
    </source>
</evidence>
<dbReference type="InterPro" id="IPR014110">
    <property type="entry name" value="TraF"/>
</dbReference>
<dbReference type="NCBIfam" id="TIGR02739">
    <property type="entry name" value="TraF"/>
    <property type="match status" value="1"/>
</dbReference>
<evidence type="ECO:0000256" key="2">
    <source>
        <dbReference type="SAM" id="SignalP"/>
    </source>
</evidence>
<evidence type="ECO:0000313" key="3">
    <source>
        <dbReference type="EMBL" id="AXF79052.1"/>
    </source>
</evidence>
<geneLocation type="plasmid" evidence="3 4">
    <name>unnamed2</name>
</geneLocation>
<dbReference type="RefSeq" id="WP_233480972.1">
    <property type="nucleotide sequence ID" value="NZ_CP013972.1"/>
</dbReference>
<evidence type="ECO:0000313" key="4">
    <source>
        <dbReference type="Proteomes" id="UP000264980"/>
    </source>
</evidence>
<gene>
    <name evidence="3" type="primary">traF</name>
    <name evidence="3" type="ORF">AV903_26710</name>
</gene>
<name>A0A345D035_9GAMM</name>
<organism evidence="3 4">
    <name type="scientific">Erwinia tracheiphila</name>
    <dbReference type="NCBI Taxonomy" id="65700"/>
    <lineage>
        <taxon>Bacteria</taxon>
        <taxon>Pseudomonadati</taxon>
        <taxon>Pseudomonadota</taxon>
        <taxon>Gammaproteobacteria</taxon>
        <taxon>Enterobacterales</taxon>
        <taxon>Erwiniaceae</taxon>
        <taxon>Erwinia</taxon>
    </lineage>
</organism>